<proteinExistence type="inferred from homology"/>
<dbReference type="PANTHER" id="PTHR42879">
    <property type="entry name" value="3-OXOACYL-(ACYL-CARRIER-PROTEIN) REDUCTASE"/>
    <property type="match status" value="1"/>
</dbReference>
<dbReference type="InterPro" id="IPR057326">
    <property type="entry name" value="KR_dom"/>
</dbReference>
<accession>A0A8G2CMU4</accession>
<keyword evidence="4" id="KW-1185">Reference proteome</keyword>
<sequence>MNLNLDGKCVLITGGSKGIGLACAVAFAHEGARVAICSRSQANLDAALHTIPSATGFAADLIDADAAATMVAQVEARLGPIDILVNSAGAAKRTPPDDLTPAHWRAAMDAKYFSYINVIDPVVKLMAARGRGVIINVIGAGGKIASPVHLAGGAANAALMLATAGLATAYAPRGLRVIGLNPGLTETDRVNEGLASDARLAGITTDEARTRGIARIPLGRMASPEDIANAVTFLASDRASYITGVNISMDGASHPIVV</sequence>
<dbReference type="FunFam" id="3.40.50.720:FF:000084">
    <property type="entry name" value="Short-chain dehydrogenase reductase"/>
    <property type="match status" value="1"/>
</dbReference>
<dbReference type="InterPro" id="IPR002347">
    <property type="entry name" value="SDR_fam"/>
</dbReference>
<dbReference type="Gene3D" id="3.40.50.720">
    <property type="entry name" value="NAD(P)-binding Rossmann-like Domain"/>
    <property type="match status" value="1"/>
</dbReference>
<evidence type="ECO:0000256" key="1">
    <source>
        <dbReference type="ARBA" id="ARBA00006484"/>
    </source>
</evidence>
<dbReference type="OrthoDB" id="9793325at2"/>
<gene>
    <name evidence="3" type="ORF">SAMN05421828_12410</name>
</gene>
<dbReference type="SMART" id="SM00822">
    <property type="entry name" value="PKS_KR"/>
    <property type="match status" value="1"/>
</dbReference>
<dbReference type="SUPFAM" id="SSF51735">
    <property type="entry name" value="NAD(P)-binding Rossmann-fold domains"/>
    <property type="match status" value="1"/>
</dbReference>
<evidence type="ECO:0000313" key="3">
    <source>
        <dbReference type="EMBL" id="SIR31227.1"/>
    </source>
</evidence>
<protein>
    <submittedName>
        <fullName evidence="3">NAD(P)-dependent dehydrogenase, short-chain alcohol dehydrogenase family</fullName>
    </submittedName>
</protein>
<dbReference type="Proteomes" id="UP000186308">
    <property type="component" value="Unassembled WGS sequence"/>
</dbReference>
<organism evidence="3 4">
    <name type="scientific">Acidiphilium rubrum</name>
    <dbReference type="NCBI Taxonomy" id="526"/>
    <lineage>
        <taxon>Bacteria</taxon>
        <taxon>Pseudomonadati</taxon>
        <taxon>Pseudomonadota</taxon>
        <taxon>Alphaproteobacteria</taxon>
        <taxon>Acetobacterales</taxon>
        <taxon>Acidocellaceae</taxon>
        <taxon>Acidiphilium</taxon>
    </lineage>
</organism>
<dbReference type="AlphaFoldDB" id="A0A8G2CMU4"/>
<name>A0A8G2CMU4_ACIRU</name>
<dbReference type="RefSeq" id="WP_029312594.1">
    <property type="nucleotide sequence ID" value="NZ_FTNE01000024.1"/>
</dbReference>
<feature type="domain" description="Ketoreductase" evidence="2">
    <location>
        <begin position="8"/>
        <end position="147"/>
    </location>
</feature>
<evidence type="ECO:0000313" key="4">
    <source>
        <dbReference type="Proteomes" id="UP000186308"/>
    </source>
</evidence>
<comment type="similarity">
    <text evidence="1">Belongs to the short-chain dehydrogenases/reductases (SDR) family.</text>
</comment>
<dbReference type="PRINTS" id="PR00081">
    <property type="entry name" value="GDHRDH"/>
</dbReference>
<dbReference type="InterPro" id="IPR050259">
    <property type="entry name" value="SDR"/>
</dbReference>
<dbReference type="Pfam" id="PF13561">
    <property type="entry name" value="adh_short_C2"/>
    <property type="match status" value="1"/>
</dbReference>
<comment type="caution">
    <text evidence="3">The sequence shown here is derived from an EMBL/GenBank/DDBJ whole genome shotgun (WGS) entry which is preliminary data.</text>
</comment>
<evidence type="ECO:0000259" key="2">
    <source>
        <dbReference type="SMART" id="SM00822"/>
    </source>
</evidence>
<dbReference type="EMBL" id="FTNE01000024">
    <property type="protein sequence ID" value="SIR31227.1"/>
    <property type="molecule type" value="Genomic_DNA"/>
</dbReference>
<dbReference type="InterPro" id="IPR036291">
    <property type="entry name" value="NAD(P)-bd_dom_sf"/>
</dbReference>
<reference evidence="3 4" key="1">
    <citation type="submission" date="2017-01" db="EMBL/GenBank/DDBJ databases">
        <authorList>
            <person name="Varghese N."/>
            <person name="Submissions S."/>
        </authorList>
    </citation>
    <scope>NUCLEOTIDE SEQUENCE [LARGE SCALE GENOMIC DNA]</scope>
    <source>
        <strain evidence="3 4">ATCC 35905</strain>
    </source>
</reference>